<feature type="compositionally biased region" description="Low complexity" evidence="1">
    <location>
        <begin position="901"/>
        <end position="917"/>
    </location>
</feature>
<dbReference type="InterPro" id="IPR006561">
    <property type="entry name" value="DZF_dom"/>
</dbReference>
<dbReference type="PANTHER" id="PTHR45762:SF3">
    <property type="entry name" value="ZINC-FINGER PROTEIN AT 72D, ISOFORM B"/>
    <property type="match status" value="1"/>
</dbReference>
<dbReference type="FunFam" id="1.10.1410.40:FF:000001">
    <property type="entry name" value="interleukin enhancer-binding factor 3 isoform X1"/>
    <property type="match status" value="1"/>
</dbReference>
<accession>A0A4U5M4B4</accession>
<feature type="region of interest" description="Disordered" evidence="1">
    <location>
        <begin position="771"/>
        <end position="917"/>
    </location>
</feature>
<dbReference type="STRING" id="34508.A0A4U5M4B4"/>
<reference evidence="3 4" key="2">
    <citation type="journal article" date="2019" name="G3 (Bethesda)">
        <title>Hybrid Assembly of the Genome of the Entomopathogenic Nematode Steinernema carpocapsae Identifies the X-Chromosome.</title>
        <authorList>
            <person name="Serra L."/>
            <person name="Macchietto M."/>
            <person name="Macias-Munoz A."/>
            <person name="McGill C.J."/>
            <person name="Rodriguez I.M."/>
            <person name="Rodriguez B."/>
            <person name="Murad R."/>
            <person name="Mortazavi A."/>
        </authorList>
    </citation>
    <scope>NUCLEOTIDE SEQUENCE [LARGE SCALE GENOMIC DNA]</scope>
    <source>
        <strain evidence="3 4">ALL</strain>
    </source>
</reference>
<dbReference type="Gene3D" id="3.30.160.60">
    <property type="entry name" value="Classic Zinc Finger"/>
    <property type="match status" value="3"/>
</dbReference>
<feature type="region of interest" description="Disordered" evidence="1">
    <location>
        <begin position="111"/>
        <end position="153"/>
    </location>
</feature>
<dbReference type="InterPro" id="IPR003604">
    <property type="entry name" value="Matrin/U1-like-C_Znf_C2H2"/>
</dbReference>
<feature type="region of interest" description="Disordered" evidence="1">
    <location>
        <begin position="69"/>
        <end position="98"/>
    </location>
</feature>
<evidence type="ECO:0000259" key="2">
    <source>
        <dbReference type="PROSITE" id="PS51703"/>
    </source>
</evidence>
<feature type="compositionally biased region" description="Low complexity" evidence="1">
    <location>
        <begin position="805"/>
        <end position="829"/>
    </location>
</feature>
<dbReference type="Pfam" id="PF20965">
    <property type="entry name" value="DZF_C"/>
    <property type="match status" value="1"/>
</dbReference>
<dbReference type="SMART" id="SM00355">
    <property type="entry name" value="ZnF_C2H2"/>
    <property type="match status" value="3"/>
</dbReference>
<dbReference type="InterPro" id="IPR049402">
    <property type="entry name" value="DZF_dom_C"/>
</dbReference>
<dbReference type="Gene3D" id="1.10.1410.40">
    <property type="match status" value="1"/>
</dbReference>
<sequence>MSQNYWGQAPGGAGRYPPTPTARGPPQQGYNQSPAATYNGGYGAGVGFDQESQGMYGWGNAGPYSSYPSHHDAGGYPPRDQGGYGAVAPPQRPYPDHQVYKEPAYPPVFNPYQDNPAFGGPMRSPMRGGGRGRGPPPMHMRTGLQGPPRQGPTNHRFDVPQDYDQFMASRGGGGGRGGRGGTPMGHRGNRRSQAFGRPPVSNANAQQFFCEICKISCVGQNTYQDHLKGKNHKKKEEMLSNNSGAPIYTKNKVTYRCEACDCACTGKDSYDTHLKGARHQKTIQLLQKMGKPVPAAPTVFTPAGAPIETVGGITPDGEEKTEANENGAVLSGDESDTNLGPIGGEFIDKTADPVSGKVVSFSCRLCNCSFTDPNAQEAHLKGRRHRQSYKMKVDFQTEVEVKPYVQSRKMTKRNGSQVRKGQNPNEVKFVEPLKFQPCKMISLTRSDLYVTAKEKALMVTAEDSENVRRTVDVIEGALRNVLKNLEPAVDASGPQQTPVELRIFRCGDFVKGLTFQDEERVVNMIYLSHRIPDFAYVDAVYQALQFATEFGSADKIKVEHDVPNGRIVVREENSRVTVNIEFTCHLYRNAATGEAATDVEKPANALPSENCLEALAQLRRGKWYQECILLNPACLTLVRTIRFIRNRNPIWQALPSYDIELIAFKSVRTAGINISPCDAVRRFFEILASGFLISGEPGLSDVCEHKGGDLLAKIPMDSRLEITTSAQHILRLIAMNQVYRVLDLEKDSVPEVAEAPVEVQQEVPVAMEVQEVHTNGESRKRPAEDSVLKEANGESEAKKERLEQPEQQPDQQPEQAADVPVEEQPVAAEAEVKNEVEEQPATDRPLAKEQIVKSEPSTDTVKSELIETSNETPSVSSMEQPLIKEEIVENEPSTEPKPDTASLESAASSASGEPAAV</sequence>
<keyword evidence="4" id="KW-1185">Reference proteome</keyword>
<evidence type="ECO:0000313" key="4">
    <source>
        <dbReference type="Proteomes" id="UP000298663"/>
    </source>
</evidence>
<reference evidence="3 4" key="1">
    <citation type="journal article" date="2015" name="Genome Biol.">
        <title>Comparative genomics of Steinernema reveals deeply conserved gene regulatory networks.</title>
        <authorList>
            <person name="Dillman A.R."/>
            <person name="Macchietto M."/>
            <person name="Porter C.F."/>
            <person name="Rogers A."/>
            <person name="Williams B."/>
            <person name="Antoshechkin I."/>
            <person name="Lee M.M."/>
            <person name="Goodwin Z."/>
            <person name="Lu X."/>
            <person name="Lewis E.E."/>
            <person name="Goodrich-Blair H."/>
            <person name="Stock S.P."/>
            <person name="Adams B.J."/>
            <person name="Sternberg P.W."/>
            <person name="Mortazavi A."/>
        </authorList>
    </citation>
    <scope>NUCLEOTIDE SEQUENCE [LARGE SCALE GENOMIC DNA]</scope>
    <source>
        <strain evidence="3 4">ALL</strain>
    </source>
</reference>
<feature type="region of interest" description="Disordered" evidence="1">
    <location>
        <begin position="1"/>
        <end position="42"/>
    </location>
</feature>
<gene>
    <name evidence="3" type="ORF">L596_027429</name>
</gene>
<dbReference type="OrthoDB" id="8898434at2759"/>
<dbReference type="PROSITE" id="PS51703">
    <property type="entry name" value="DZF"/>
    <property type="match status" value="1"/>
</dbReference>
<dbReference type="PROSITE" id="PS00028">
    <property type="entry name" value="ZINC_FINGER_C2H2_1"/>
    <property type="match status" value="3"/>
</dbReference>
<proteinExistence type="predicted"/>
<dbReference type="SMART" id="SM00451">
    <property type="entry name" value="ZnF_U1"/>
    <property type="match status" value="3"/>
</dbReference>
<comment type="caution">
    <text evidence="3">The sequence shown here is derived from an EMBL/GenBank/DDBJ whole genome shotgun (WGS) entry which is preliminary data.</text>
</comment>
<dbReference type="SUPFAM" id="SSF57667">
    <property type="entry name" value="beta-beta-alpha zinc fingers"/>
    <property type="match status" value="3"/>
</dbReference>
<feature type="compositionally biased region" description="Polar residues" evidence="1">
    <location>
        <begin position="855"/>
        <end position="879"/>
    </location>
</feature>
<dbReference type="GO" id="GO:0008270">
    <property type="term" value="F:zinc ion binding"/>
    <property type="evidence" value="ECO:0007669"/>
    <property type="project" value="InterPro"/>
</dbReference>
<dbReference type="Pfam" id="PF12874">
    <property type="entry name" value="zf-met"/>
    <property type="match status" value="3"/>
</dbReference>
<feature type="compositionally biased region" description="Basic and acidic residues" evidence="1">
    <location>
        <begin position="771"/>
        <end position="804"/>
    </location>
</feature>
<dbReference type="InterPro" id="IPR036236">
    <property type="entry name" value="Znf_C2H2_sf"/>
</dbReference>
<dbReference type="GO" id="GO:0003676">
    <property type="term" value="F:nucleic acid binding"/>
    <property type="evidence" value="ECO:0007669"/>
    <property type="project" value="InterPro"/>
</dbReference>
<protein>
    <recommendedName>
        <fullName evidence="2">DZF domain-containing protein</fullName>
    </recommendedName>
</protein>
<evidence type="ECO:0000313" key="3">
    <source>
        <dbReference type="EMBL" id="TKR63620.1"/>
    </source>
</evidence>
<dbReference type="InterPro" id="IPR013087">
    <property type="entry name" value="Znf_C2H2_type"/>
</dbReference>
<feature type="domain" description="DZF" evidence="2">
    <location>
        <begin position="427"/>
        <end position="787"/>
    </location>
</feature>
<evidence type="ECO:0000256" key="1">
    <source>
        <dbReference type="SAM" id="MobiDB-lite"/>
    </source>
</evidence>
<dbReference type="Gene3D" id="3.30.460.10">
    <property type="entry name" value="Beta Polymerase, domain 2"/>
    <property type="match status" value="1"/>
</dbReference>
<dbReference type="Proteomes" id="UP000298663">
    <property type="component" value="Unassembled WGS sequence"/>
</dbReference>
<name>A0A4U5M4B4_STECR</name>
<dbReference type="PANTHER" id="PTHR45762">
    <property type="entry name" value="ZINC FINGER RNA-BINDING PROTEIN"/>
    <property type="match status" value="1"/>
</dbReference>
<organism evidence="3 4">
    <name type="scientific">Steinernema carpocapsae</name>
    <name type="common">Entomopathogenic nematode</name>
    <dbReference type="NCBI Taxonomy" id="34508"/>
    <lineage>
        <taxon>Eukaryota</taxon>
        <taxon>Metazoa</taxon>
        <taxon>Ecdysozoa</taxon>
        <taxon>Nematoda</taxon>
        <taxon>Chromadorea</taxon>
        <taxon>Rhabditida</taxon>
        <taxon>Tylenchina</taxon>
        <taxon>Panagrolaimomorpha</taxon>
        <taxon>Strongyloidoidea</taxon>
        <taxon>Steinernematidae</taxon>
        <taxon>Steinernema</taxon>
    </lineage>
</organism>
<dbReference type="SMART" id="SM00572">
    <property type="entry name" value="DZF"/>
    <property type="match status" value="1"/>
</dbReference>
<dbReference type="InterPro" id="IPR043519">
    <property type="entry name" value="NT_sf"/>
</dbReference>
<dbReference type="AlphaFoldDB" id="A0A4U5M4B4"/>
<dbReference type="EMBL" id="AZBU02000010">
    <property type="protein sequence ID" value="TKR63620.1"/>
    <property type="molecule type" value="Genomic_DNA"/>
</dbReference>